<reference evidence="2 3" key="1">
    <citation type="submission" date="2019-02" db="EMBL/GenBank/DDBJ databases">
        <title>Genome sequencing of the rare red list fungi Hericium alpestre (H. flagellum).</title>
        <authorList>
            <person name="Buettner E."/>
            <person name="Kellner H."/>
        </authorList>
    </citation>
    <scope>NUCLEOTIDE SEQUENCE [LARGE SCALE GENOMIC DNA]</scope>
    <source>
        <strain evidence="2 3">DSM 108284</strain>
    </source>
</reference>
<dbReference type="InterPro" id="IPR001086">
    <property type="entry name" value="Preph_deHydtase"/>
</dbReference>
<name>A0A4Y9ZMV2_9AGAM</name>
<gene>
    <name evidence="2" type="ORF">EWM64_g8841</name>
</gene>
<evidence type="ECO:0000313" key="3">
    <source>
        <dbReference type="Proteomes" id="UP000298061"/>
    </source>
</evidence>
<dbReference type="AlphaFoldDB" id="A0A4Y9ZMV2"/>
<dbReference type="SUPFAM" id="SSF53850">
    <property type="entry name" value="Periplasmic binding protein-like II"/>
    <property type="match status" value="1"/>
</dbReference>
<dbReference type="EMBL" id="SFCI01001691">
    <property type="protein sequence ID" value="TFY75171.1"/>
    <property type="molecule type" value="Genomic_DNA"/>
</dbReference>
<dbReference type="Pfam" id="PF00800">
    <property type="entry name" value="PDT"/>
    <property type="match status" value="1"/>
</dbReference>
<comment type="caution">
    <text evidence="2">The sequence shown here is derived from an EMBL/GenBank/DDBJ whole genome shotgun (WGS) entry which is preliminary data.</text>
</comment>
<dbReference type="GO" id="GO:0009094">
    <property type="term" value="P:L-phenylalanine biosynthetic process"/>
    <property type="evidence" value="ECO:0007669"/>
    <property type="project" value="InterPro"/>
</dbReference>
<proteinExistence type="predicted"/>
<dbReference type="STRING" id="135208.A0A4Y9ZMV2"/>
<dbReference type="GO" id="GO:0004664">
    <property type="term" value="F:prephenate dehydratase activity"/>
    <property type="evidence" value="ECO:0007669"/>
    <property type="project" value="InterPro"/>
</dbReference>
<sequence length="68" mass="7107">MSEPAPLPTLVYLGPVGTYSHQIACSTFGDRVAYEPRASIADVFAAVGEAPLALVPQENSIYGPVAET</sequence>
<accession>A0A4Y9ZMV2</accession>
<dbReference type="OrthoDB" id="983542at2759"/>
<keyword evidence="3" id="KW-1185">Reference proteome</keyword>
<dbReference type="PROSITE" id="PS51171">
    <property type="entry name" value="PREPHENATE_DEHYDR_3"/>
    <property type="match status" value="1"/>
</dbReference>
<organism evidence="2 3">
    <name type="scientific">Hericium alpestre</name>
    <dbReference type="NCBI Taxonomy" id="135208"/>
    <lineage>
        <taxon>Eukaryota</taxon>
        <taxon>Fungi</taxon>
        <taxon>Dikarya</taxon>
        <taxon>Basidiomycota</taxon>
        <taxon>Agaricomycotina</taxon>
        <taxon>Agaricomycetes</taxon>
        <taxon>Russulales</taxon>
        <taxon>Hericiaceae</taxon>
        <taxon>Hericium</taxon>
    </lineage>
</organism>
<evidence type="ECO:0000313" key="2">
    <source>
        <dbReference type="EMBL" id="TFY75171.1"/>
    </source>
</evidence>
<evidence type="ECO:0000259" key="1">
    <source>
        <dbReference type="PROSITE" id="PS51171"/>
    </source>
</evidence>
<feature type="non-terminal residue" evidence="2">
    <location>
        <position position="68"/>
    </location>
</feature>
<protein>
    <recommendedName>
        <fullName evidence="1">Prephenate dehydratase domain-containing protein</fullName>
    </recommendedName>
</protein>
<dbReference type="Proteomes" id="UP000298061">
    <property type="component" value="Unassembled WGS sequence"/>
</dbReference>
<dbReference type="Gene3D" id="3.40.190.10">
    <property type="entry name" value="Periplasmic binding protein-like II"/>
    <property type="match status" value="1"/>
</dbReference>
<feature type="domain" description="Prephenate dehydratase" evidence="1">
    <location>
        <begin position="9"/>
        <end position="68"/>
    </location>
</feature>